<dbReference type="Proteomes" id="UP000308836">
    <property type="component" value="Unassembled WGS sequence"/>
</dbReference>
<dbReference type="EMBL" id="SRYG01000010">
    <property type="protein sequence ID" value="TGY66008.1"/>
    <property type="molecule type" value="Genomic_DNA"/>
</dbReference>
<evidence type="ECO:0000313" key="1">
    <source>
        <dbReference type="EMBL" id="TGY66008.1"/>
    </source>
</evidence>
<evidence type="ECO:0000313" key="2">
    <source>
        <dbReference type="Proteomes" id="UP000308836"/>
    </source>
</evidence>
<reference evidence="1" key="1">
    <citation type="submission" date="2019-04" db="EMBL/GenBank/DDBJ databases">
        <title>Microbes associate with the intestines of laboratory mice.</title>
        <authorList>
            <person name="Navarre W."/>
            <person name="Wong E."/>
            <person name="Huang K."/>
            <person name="Tropini C."/>
            <person name="Ng K."/>
            <person name="Yu B."/>
        </authorList>
    </citation>
    <scope>NUCLEOTIDE SEQUENCE</scope>
    <source>
        <strain evidence="1">NM09_H32</strain>
    </source>
</reference>
<sequence length="258" mass="29249">MTLWYAALVGYQALISSLFLTLYFDAPRKRKTGLGYMGIFVLVLFPLDTWLFARQPIVKNAANALILWFASSLLLWDVPRFVLTFGIVLLEIGYFLTEVVLILVLYLAFGFVPDPSTLDQNQLLTYTLGSLGATFVFFVLLAIFSKRVTAKIKVATNVVWLLVSVILTALCASLLILSFDPLAYSLLTGFMVVLMAGILGSLHHHFHAARRQHTLSGLEREYKKQLALYASRERDAMAWRHLRHDLLNFWEAAKEESR</sequence>
<keyword evidence="2" id="KW-1185">Reference proteome</keyword>
<proteinExistence type="predicted"/>
<gene>
    <name evidence="1" type="ORF">E5336_05840</name>
</gene>
<protein>
    <submittedName>
        <fullName evidence="1">Uncharacterized protein</fullName>
    </submittedName>
</protein>
<comment type="caution">
    <text evidence="1">The sequence shown here is derived from an EMBL/GenBank/DDBJ whole genome shotgun (WGS) entry which is preliminary data.</text>
</comment>
<accession>A0AC61R7Q3</accession>
<name>A0AC61R7Q3_9FIRM</name>
<organism evidence="1 2">
    <name type="scientific">Dubosiella muris</name>
    <dbReference type="NCBI Taxonomy" id="3038133"/>
    <lineage>
        <taxon>Bacteria</taxon>
        <taxon>Bacillati</taxon>
        <taxon>Bacillota</taxon>
        <taxon>Erysipelotrichia</taxon>
        <taxon>Erysipelotrichales</taxon>
        <taxon>Erysipelotrichaceae</taxon>
        <taxon>Dubosiella</taxon>
    </lineage>
</organism>